<name>X1AJY0_9ZZZZ</name>
<organism evidence="1">
    <name type="scientific">marine sediment metagenome</name>
    <dbReference type="NCBI Taxonomy" id="412755"/>
    <lineage>
        <taxon>unclassified sequences</taxon>
        <taxon>metagenomes</taxon>
        <taxon>ecological metagenomes</taxon>
    </lineage>
</organism>
<dbReference type="AlphaFoldDB" id="X1AJY0"/>
<evidence type="ECO:0000313" key="1">
    <source>
        <dbReference type="EMBL" id="GAG60316.1"/>
    </source>
</evidence>
<proteinExistence type="predicted"/>
<reference evidence="1" key="1">
    <citation type="journal article" date="2014" name="Front. Microbiol.">
        <title>High frequency of phylogenetically diverse reductive dehalogenase-homologous genes in deep subseafloor sedimentary metagenomes.</title>
        <authorList>
            <person name="Kawai M."/>
            <person name="Futagami T."/>
            <person name="Toyoda A."/>
            <person name="Takaki Y."/>
            <person name="Nishi S."/>
            <person name="Hori S."/>
            <person name="Arai W."/>
            <person name="Tsubouchi T."/>
            <person name="Morono Y."/>
            <person name="Uchiyama I."/>
            <person name="Ito T."/>
            <person name="Fujiyama A."/>
            <person name="Inagaki F."/>
            <person name="Takami H."/>
        </authorList>
    </citation>
    <scope>NUCLEOTIDE SEQUENCE</scope>
    <source>
        <strain evidence="1">Expedition CK06-06</strain>
    </source>
</reference>
<accession>X1AJY0</accession>
<dbReference type="EMBL" id="BART01006260">
    <property type="protein sequence ID" value="GAG60316.1"/>
    <property type="molecule type" value="Genomic_DNA"/>
</dbReference>
<sequence length="97" mass="11048">MFNIKNINTLIAIILKDMVVNIKDGDKGFIPSNIYKLGLKLPDLSSHVLQAFPNAFKLISEGRCPMCKQLITKFVDQKSMDEYGISGLCNRYQYQVF</sequence>
<protein>
    <submittedName>
        <fullName evidence="1">Uncharacterized protein</fullName>
    </submittedName>
</protein>
<gene>
    <name evidence="1" type="ORF">S01H4_14273</name>
</gene>
<comment type="caution">
    <text evidence="1">The sequence shown here is derived from an EMBL/GenBank/DDBJ whole genome shotgun (WGS) entry which is preliminary data.</text>
</comment>